<evidence type="ECO:0000256" key="5">
    <source>
        <dbReference type="ARBA" id="ARBA00011921"/>
    </source>
</evidence>
<keyword evidence="8" id="KW-0479">Metal-binding</keyword>
<evidence type="ECO:0000313" key="19">
    <source>
        <dbReference type="Proteomes" id="UP000238288"/>
    </source>
</evidence>
<comment type="subunit">
    <text evidence="4">Homodimer.</text>
</comment>
<evidence type="ECO:0000256" key="1">
    <source>
        <dbReference type="ARBA" id="ARBA00001947"/>
    </source>
</evidence>
<dbReference type="Pfam" id="PF07687">
    <property type="entry name" value="M20_dimer"/>
    <property type="match status" value="1"/>
</dbReference>
<evidence type="ECO:0000256" key="14">
    <source>
        <dbReference type="ARBA" id="ARBA00051301"/>
    </source>
</evidence>
<proteinExistence type="inferred from homology"/>
<dbReference type="InterPro" id="IPR002933">
    <property type="entry name" value="Peptidase_M20"/>
</dbReference>
<reference evidence="17 20" key="1">
    <citation type="submission" date="2015-06" db="EMBL/GenBank/DDBJ databases">
        <title>Genome sequence of Pseudoalteromonas carrageenovora.</title>
        <authorList>
            <person name="Xie B.-B."/>
            <person name="Rong J.-C."/>
            <person name="Qin Q.-L."/>
            <person name="Zhang Y.-Z."/>
        </authorList>
    </citation>
    <scope>NUCLEOTIDE SEQUENCE [LARGE SCALE GENOMIC DNA]</scope>
    <source>
        <strain evidence="17 20">IAM 12662</strain>
    </source>
</reference>
<dbReference type="GO" id="GO:0006526">
    <property type="term" value="P:L-arginine biosynthetic process"/>
    <property type="evidence" value="ECO:0007669"/>
    <property type="project" value="TreeGrafter"/>
</dbReference>
<keyword evidence="12" id="KW-0457">Lysine biosynthesis</keyword>
<sequence>MFNMFLAALESQIKHTDSKADVVEYLQTLIRFKSVTPEQAGAIDWLIKQLTELGFNYEKFTINGVTNLIASIKFKEGPSIAFSGHIDVVPATGDAWLSPPFEGKIVNGAIFGRGAADMKGGVAAMLSATKNLITNTSTKVGTLYWLITSDEEGEAEFGSLEIVNRLISQGIVLDGCIVGEPTSSIQVGDTIKNGRRGALSARITVRGKAGHVAYPQNTLNAAHLGAKIVNLLSEQVWLLDEASSKTTLQVTGININNVVDNLVPSECEITFNVRYSHGYNSTAVKALLLNTLNEFLEKISITWERPCEPYYTSANTNGCLIAQVEEAIYEQTGSYPLLSTSGGTSDGRFFSNNHTQVIECGVLNKTIHQTNEHVSINDLIKIEGIYTNLLSRIFINEN</sequence>
<evidence type="ECO:0000256" key="13">
    <source>
        <dbReference type="ARBA" id="ARBA00023285"/>
    </source>
</evidence>
<evidence type="ECO:0000313" key="17">
    <source>
        <dbReference type="EMBL" id="MBE0383709.1"/>
    </source>
</evidence>
<dbReference type="InterPro" id="IPR005941">
    <property type="entry name" value="DapE_proteobac"/>
</dbReference>
<dbReference type="NCBIfam" id="TIGR01246">
    <property type="entry name" value="dapE_proteo"/>
    <property type="match status" value="1"/>
</dbReference>
<evidence type="ECO:0000256" key="15">
    <source>
        <dbReference type="NCBIfam" id="TIGR01246"/>
    </source>
</evidence>
<comment type="cofactor">
    <cofactor evidence="1">
        <name>Zn(2+)</name>
        <dbReference type="ChEBI" id="CHEBI:29105"/>
    </cofactor>
</comment>
<dbReference type="PROSITE" id="PS00758">
    <property type="entry name" value="ARGE_DAPE_CPG2_1"/>
    <property type="match status" value="1"/>
</dbReference>
<name>A0A2K4XBD6_PSEVC</name>
<keyword evidence="11" id="KW-0220">Diaminopimelate biosynthesis</keyword>
<evidence type="ECO:0000256" key="7">
    <source>
        <dbReference type="ARBA" id="ARBA00022605"/>
    </source>
</evidence>
<dbReference type="GO" id="GO:0009089">
    <property type="term" value="P:lysine biosynthetic process via diaminopimelate"/>
    <property type="evidence" value="ECO:0007669"/>
    <property type="project" value="UniProtKB-UniRule"/>
</dbReference>
<evidence type="ECO:0000259" key="16">
    <source>
        <dbReference type="Pfam" id="PF07687"/>
    </source>
</evidence>
<dbReference type="GO" id="GO:0009014">
    <property type="term" value="F:succinyl-diaminopimelate desuccinylase activity"/>
    <property type="evidence" value="ECO:0007669"/>
    <property type="project" value="UniProtKB-UniRule"/>
</dbReference>
<dbReference type="NCBIfam" id="NF009557">
    <property type="entry name" value="PRK13009.1"/>
    <property type="match status" value="1"/>
</dbReference>
<dbReference type="Proteomes" id="UP000238288">
    <property type="component" value="Chromosome PCAR9a"/>
</dbReference>
<dbReference type="AlphaFoldDB" id="A0A2K4XBD6"/>
<keyword evidence="10" id="KW-0862">Zinc</keyword>
<dbReference type="InterPro" id="IPR001261">
    <property type="entry name" value="ArgE/DapE_CS"/>
</dbReference>
<dbReference type="Gene3D" id="3.40.630.10">
    <property type="entry name" value="Zn peptidases"/>
    <property type="match status" value="2"/>
</dbReference>
<keyword evidence="9 18" id="KW-0378">Hydrolase</keyword>
<keyword evidence="20" id="KW-1185">Reference proteome</keyword>
<keyword evidence="7" id="KW-0028">Amino-acid biosynthesis</keyword>
<dbReference type="Proteomes" id="UP000615003">
    <property type="component" value="Unassembled WGS sequence"/>
</dbReference>
<evidence type="ECO:0000256" key="6">
    <source>
        <dbReference type="ARBA" id="ARBA00022391"/>
    </source>
</evidence>
<dbReference type="EMBL" id="AQGW01000023">
    <property type="protein sequence ID" value="MBE0383709.1"/>
    <property type="molecule type" value="Genomic_DNA"/>
</dbReference>
<evidence type="ECO:0000256" key="10">
    <source>
        <dbReference type="ARBA" id="ARBA00022833"/>
    </source>
</evidence>
<dbReference type="PANTHER" id="PTHR43808:SF31">
    <property type="entry name" value="N-ACETYL-L-CITRULLINE DEACETYLASE"/>
    <property type="match status" value="1"/>
</dbReference>
<dbReference type="InterPro" id="IPR036264">
    <property type="entry name" value="Bact_exopeptidase_dim_dom"/>
</dbReference>
<evidence type="ECO:0000256" key="4">
    <source>
        <dbReference type="ARBA" id="ARBA00011738"/>
    </source>
</evidence>
<dbReference type="GO" id="GO:0046872">
    <property type="term" value="F:metal ion binding"/>
    <property type="evidence" value="ECO:0007669"/>
    <property type="project" value="UniProtKB-KW"/>
</dbReference>
<evidence type="ECO:0000256" key="11">
    <source>
        <dbReference type="ARBA" id="ARBA00022915"/>
    </source>
</evidence>
<gene>
    <name evidence="18" type="primary">dapE</name>
    <name evidence="18" type="ORF">PCAR9_A30826</name>
    <name evidence="17" type="ORF">PCARR_a2017</name>
</gene>
<dbReference type="GO" id="GO:0019877">
    <property type="term" value="P:diaminopimelate biosynthetic process"/>
    <property type="evidence" value="ECO:0007669"/>
    <property type="project" value="UniProtKB-KW"/>
</dbReference>
<dbReference type="InterPro" id="IPR011650">
    <property type="entry name" value="Peptidase_M20_dimer"/>
</dbReference>
<dbReference type="PANTHER" id="PTHR43808">
    <property type="entry name" value="ACETYLORNITHINE DEACETYLASE"/>
    <property type="match status" value="1"/>
</dbReference>
<dbReference type="SUPFAM" id="SSF55031">
    <property type="entry name" value="Bacterial exopeptidase dimerisation domain"/>
    <property type="match status" value="1"/>
</dbReference>
<dbReference type="GO" id="GO:0008777">
    <property type="term" value="F:acetylornithine deacetylase activity"/>
    <property type="evidence" value="ECO:0007669"/>
    <property type="project" value="TreeGrafter"/>
</dbReference>
<organism evidence="18 19">
    <name type="scientific">Pseudoalteromonas carrageenovora IAM 12662</name>
    <dbReference type="NCBI Taxonomy" id="1314868"/>
    <lineage>
        <taxon>Bacteria</taxon>
        <taxon>Pseudomonadati</taxon>
        <taxon>Pseudomonadota</taxon>
        <taxon>Gammaproteobacteria</taxon>
        <taxon>Alteromonadales</taxon>
        <taxon>Pseudoalteromonadaceae</taxon>
        <taxon>Pseudoalteromonas</taxon>
    </lineage>
</organism>
<dbReference type="Pfam" id="PF01546">
    <property type="entry name" value="Peptidase_M20"/>
    <property type="match status" value="1"/>
</dbReference>
<comment type="similarity">
    <text evidence="3">Belongs to the peptidase M20A family. DapE subfamily.</text>
</comment>
<dbReference type="InterPro" id="IPR050072">
    <property type="entry name" value="Peptidase_M20A"/>
</dbReference>
<comment type="pathway">
    <text evidence="2">Amino-acid biosynthesis; L-lysine biosynthesis via DAP pathway; LL-2,6-diaminopimelate from (S)-tetrahydrodipicolinate (succinylase route): step 3/3.</text>
</comment>
<evidence type="ECO:0000256" key="8">
    <source>
        <dbReference type="ARBA" id="ARBA00022723"/>
    </source>
</evidence>
<evidence type="ECO:0000313" key="20">
    <source>
        <dbReference type="Proteomes" id="UP000615003"/>
    </source>
</evidence>
<dbReference type="SUPFAM" id="SSF53187">
    <property type="entry name" value="Zn-dependent exopeptidases"/>
    <property type="match status" value="1"/>
</dbReference>
<feature type="domain" description="Peptidase M20 dimerisation" evidence="16">
    <location>
        <begin position="193"/>
        <end position="297"/>
    </location>
</feature>
<accession>A0A2K4XBD6</accession>
<evidence type="ECO:0000313" key="18">
    <source>
        <dbReference type="EMBL" id="SOU41636.1"/>
    </source>
</evidence>
<evidence type="ECO:0000256" key="2">
    <source>
        <dbReference type="ARBA" id="ARBA00005130"/>
    </source>
</evidence>
<evidence type="ECO:0000256" key="9">
    <source>
        <dbReference type="ARBA" id="ARBA00022801"/>
    </source>
</evidence>
<keyword evidence="13" id="KW-0170">Cobalt</keyword>
<reference evidence="18 19" key="2">
    <citation type="submission" date="2017-11" db="EMBL/GenBank/DDBJ databases">
        <authorList>
            <person name="Han C.G."/>
        </authorList>
    </citation>
    <scope>NUCLEOTIDE SEQUENCE [LARGE SCALE GENOMIC DNA]</scope>
    <source>
        <strain evidence="19">ATCC 43555</strain>
        <strain evidence="18">ATCC43555</strain>
    </source>
</reference>
<protein>
    <recommendedName>
        <fullName evidence="6 15">Succinyl-diaminopimelate desuccinylase</fullName>
        <ecNumber evidence="5 15">3.5.1.18</ecNumber>
    </recommendedName>
</protein>
<dbReference type="UniPathway" id="UPA00034">
    <property type="reaction ID" value="UER00021"/>
</dbReference>
<evidence type="ECO:0000256" key="3">
    <source>
        <dbReference type="ARBA" id="ARBA00006746"/>
    </source>
</evidence>
<dbReference type="EMBL" id="LT965928">
    <property type="protein sequence ID" value="SOU41636.1"/>
    <property type="molecule type" value="Genomic_DNA"/>
</dbReference>
<dbReference type="EC" id="3.5.1.18" evidence="5 15"/>
<evidence type="ECO:0000256" key="12">
    <source>
        <dbReference type="ARBA" id="ARBA00023154"/>
    </source>
</evidence>
<comment type="catalytic activity">
    <reaction evidence="14">
        <text>N-succinyl-(2S,6S)-2,6-diaminopimelate + H2O = (2S,6S)-2,6-diaminopimelate + succinate</text>
        <dbReference type="Rhea" id="RHEA:22608"/>
        <dbReference type="ChEBI" id="CHEBI:15377"/>
        <dbReference type="ChEBI" id="CHEBI:30031"/>
        <dbReference type="ChEBI" id="CHEBI:57609"/>
        <dbReference type="ChEBI" id="CHEBI:58087"/>
        <dbReference type="EC" id="3.5.1.18"/>
    </reaction>
</comment>
<dbReference type="Gene3D" id="3.30.70.360">
    <property type="match status" value="1"/>
</dbReference>